<comment type="caution">
    <text evidence="2">The sequence shown here is derived from an EMBL/GenBank/DDBJ whole genome shotgun (WGS) entry which is preliminary data.</text>
</comment>
<reference evidence="2" key="1">
    <citation type="submission" date="2021-01" db="EMBL/GenBank/DDBJ databases">
        <title>Whole genome shotgun sequence of Sphaerisporangium rufum NBRC 109079.</title>
        <authorList>
            <person name="Komaki H."/>
            <person name="Tamura T."/>
        </authorList>
    </citation>
    <scope>NUCLEOTIDE SEQUENCE</scope>
    <source>
        <strain evidence="2">NBRC 109079</strain>
    </source>
</reference>
<organism evidence="2 3">
    <name type="scientific">Sphaerisporangium rufum</name>
    <dbReference type="NCBI Taxonomy" id="1381558"/>
    <lineage>
        <taxon>Bacteria</taxon>
        <taxon>Bacillati</taxon>
        <taxon>Actinomycetota</taxon>
        <taxon>Actinomycetes</taxon>
        <taxon>Streptosporangiales</taxon>
        <taxon>Streptosporangiaceae</taxon>
        <taxon>Sphaerisporangium</taxon>
    </lineage>
</organism>
<gene>
    <name evidence="2" type="ORF">Sru01_35950</name>
</gene>
<evidence type="ECO:0000313" key="2">
    <source>
        <dbReference type="EMBL" id="GII78613.1"/>
    </source>
</evidence>
<evidence type="ECO:0000259" key="1">
    <source>
        <dbReference type="Pfam" id="PF04149"/>
    </source>
</evidence>
<dbReference type="RefSeq" id="WP_203987038.1">
    <property type="nucleotide sequence ID" value="NZ_BOOU01000051.1"/>
</dbReference>
<evidence type="ECO:0000313" key="3">
    <source>
        <dbReference type="Proteomes" id="UP000655287"/>
    </source>
</evidence>
<sequence length="106" mass="10912">MKRGSPEGSPLIWRKSTYSEGANGCVETAAVGGPAEPSPHAVLNWRQSAFSNGGEGCVEYSVGGATGGFRLVRDSKVPDGPVVAFGAVAWRAFIAELKIGGTGFGR</sequence>
<dbReference type="InterPro" id="IPR007278">
    <property type="entry name" value="DUF397"/>
</dbReference>
<keyword evidence="3" id="KW-1185">Reference proteome</keyword>
<accession>A0A919V269</accession>
<name>A0A919V269_9ACTN</name>
<dbReference type="EMBL" id="BOOU01000051">
    <property type="protein sequence ID" value="GII78613.1"/>
    <property type="molecule type" value="Genomic_DNA"/>
</dbReference>
<feature type="domain" description="DUF397" evidence="1">
    <location>
        <begin position="13"/>
        <end position="35"/>
    </location>
</feature>
<protein>
    <recommendedName>
        <fullName evidence="1">DUF397 domain-containing protein</fullName>
    </recommendedName>
</protein>
<dbReference type="Proteomes" id="UP000655287">
    <property type="component" value="Unassembled WGS sequence"/>
</dbReference>
<feature type="domain" description="DUF397" evidence="1">
    <location>
        <begin position="43"/>
        <end position="98"/>
    </location>
</feature>
<dbReference type="Pfam" id="PF04149">
    <property type="entry name" value="DUF397"/>
    <property type="match status" value="2"/>
</dbReference>
<dbReference type="AlphaFoldDB" id="A0A919V269"/>
<proteinExistence type="predicted"/>